<dbReference type="InterPro" id="IPR024726">
    <property type="entry name" value="FhuF_C"/>
</dbReference>
<organism evidence="2 3">
    <name type="scientific">Streptomyces chryseus</name>
    <dbReference type="NCBI Taxonomy" id="68186"/>
    <lineage>
        <taxon>Bacteria</taxon>
        <taxon>Bacillati</taxon>
        <taxon>Actinomycetota</taxon>
        <taxon>Actinomycetes</taxon>
        <taxon>Kitasatosporales</taxon>
        <taxon>Streptomycetaceae</taxon>
        <taxon>Streptomyces</taxon>
    </lineage>
</organism>
<keyword evidence="3" id="KW-1185">Reference proteome</keyword>
<reference evidence="3" key="1">
    <citation type="journal article" date="2019" name="Int. J. Syst. Evol. Microbiol.">
        <title>The Global Catalogue of Microorganisms (GCM) 10K type strain sequencing project: providing services to taxonomists for standard genome sequencing and annotation.</title>
        <authorList>
            <consortium name="The Broad Institute Genomics Platform"/>
            <consortium name="The Broad Institute Genome Sequencing Center for Infectious Disease"/>
            <person name="Wu L."/>
            <person name="Ma J."/>
        </authorList>
    </citation>
    <scope>NUCLEOTIDE SEQUENCE [LARGE SCALE GENOMIC DNA]</scope>
    <source>
        <strain evidence="3">JCM 4737</strain>
    </source>
</reference>
<evidence type="ECO:0000259" key="1">
    <source>
        <dbReference type="Pfam" id="PF11575"/>
    </source>
</evidence>
<comment type="caution">
    <text evidence="2">The sequence shown here is derived from an EMBL/GenBank/DDBJ whole genome shotgun (WGS) entry which is preliminary data.</text>
</comment>
<evidence type="ECO:0000313" key="2">
    <source>
        <dbReference type="EMBL" id="GHB01410.1"/>
    </source>
</evidence>
<dbReference type="EMBL" id="BMVO01000006">
    <property type="protein sequence ID" value="GHB01410.1"/>
    <property type="molecule type" value="Genomic_DNA"/>
</dbReference>
<name>A0ABQ3DKR3_9ACTN</name>
<gene>
    <name evidence="2" type="ORF">GCM10010346_25360</name>
</gene>
<accession>A0ABQ3DKR3</accession>
<protein>
    <recommendedName>
        <fullName evidence="1">Ferric siderophore reductase C-terminal domain-containing protein</fullName>
    </recommendedName>
</protein>
<proteinExistence type="predicted"/>
<dbReference type="RefSeq" id="WP_138895056.1">
    <property type="nucleotide sequence ID" value="NZ_BMVO01000006.1"/>
</dbReference>
<evidence type="ECO:0000313" key="3">
    <source>
        <dbReference type="Proteomes" id="UP000599437"/>
    </source>
</evidence>
<feature type="domain" description="Ferric siderophore reductase C-terminal" evidence="1">
    <location>
        <begin position="255"/>
        <end position="275"/>
    </location>
</feature>
<dbReference type="Pfam" id="PF11575">
    <property type="entry name" value="FhuF_C"/>
    <property type="match status" value="1"/>
</dbReference>
<sequence>MPVPAPTAPAPPVRRAVPLPADALAGTYRHLTRVCASLRVEVARTAHPTAGWTDGARLVAEDARLDGFVTGEALRIEAAHGHTARPDVAASRALHHYLWSVCLLMSGPWYLARRVPRLRPEDVHVELGSGDFAVVPGSFTCLPDDPAAGSPGVGVAPDEEALRVELRAAVVDHVRPLLDALGPRLRRRQRALWGMTGDDLVSGIWHLGRVLGEEDRSVRAATALLPGPTAPFPGGADFRRLRAAGGGPPHTTRTRLGCCLYYTISPGDACLTCPRVCDTERLARLAPPS</sequence>
<dbReference type="Proteomes" id="UP000599437">
    <property type="component" value="Unassembled WGS sequence"/>
</dbReference>